<keyword evidence="4" id="KW-1185">Reference proteome</keyword>
<protein>
    <recommendedName>
        <fullName evidence="2">DUF7795 domain-containing protein</fullName>
    </recommendedName>
</protein>
<dbReference type="Proteomes" id="UP000467840">
    <property type="component" value="Chromosome 7"/>
</dbReference>
<dbReference type="PANTHER" id="PTHR35305:SF2">
    <property type="entry name" value="FAD-BINDING PROTEIN"/>
    <property type="match status" value="1"/>
</dbReference>
<reference evidence="3 4" key="1">
    <citation type="journal article" date="2020" name="Mol. Plant">
        <title>The Chromosome-Based Rubber Tree Genome Provides New Insights into Spurge Genome Evolution and Rubber Biosynthesis.</title>
        <authorList>
            <person name="Liu J."/>
            <person name="Shi C."/>
            <person name="Shi C.C."/>
            <person name="Li W."/>
            <person name="Zhang Q.J."/>
            <person name="Zhang Y."/>
            <person name="Li K."/>
            <person name="Lu H.F."/>
            <person name="Shi C."/>
            <person name="Zhu S.T."/>
            <person name="Xiao Z.Y."/>
            <person name="Nan H."/>
            <person name="Yue Y."/>
            <person name="Zhu X.G."/>
            <person name="Wu Y."/>
            <person name="Hong X.N."/>
            <person name="Fan G.Y."/>
            <person name="Tong Y."/>
            <person name="Zhang D."/>
            <person name="Mao C.L."/>
            <person name="Liu Y.L."/>
            <person name="Hao S.J."/>
            <person name="Liu W.Q."/>
            <person name="Lv M.Q."/>
            <person name="Zhang H.B."/>
            <person name="Liu Y."/>
            <person name="Hu-Tang G.R."/>
            <person name="Wang J.P."/>
            <person name="Wang J.H."/>
            <person name="Sun Y.H."/>
            <person name="Ni S.B."/>
            <person name="Chen W.B."/>
            <person name="Zhang X.C."/>
            <person name="Jiao Y.N."/>
            <person name="Eichler E.E."/>
            <person name="Li G.H."/>
            <person name="Liu X."/>
            <person name="Gao L.Z."/>
        </authorList>
    </citation>
    <scope>NUCLEOTIDE SEQUENCE [LARGE SCALE GENOMIC DNA]</scope>
    <source>
        <strain evidence="4">cv. GT1</strain>
        <tissue evidence="3">Leaf</tissue>
    </source>
</reference>
<evidence type="ECO:0000256" key="1">
    <source>
        <dbReference type="SAM" id="Coils"/>
    </source>
</evidence>
<feature type="domain" description="DUF7795" evidence="2">
    <location>
        <begin position="11"/>
        <end position="132"/>
    </location>
</feature>
<dbReference type="Pfam" id="PF25071">
    <property type="entry name" value="DUF7795"/>
    <property type="match status" value="1"/>
</dbReference>
<proteinExistence type="predicted"/>
<gene>
    <name evidence="3" type="ORF">GH714_033731</name>
</gene>
<evidence type="ECO:0000313" key="3">
    <source>
        <dbReference type="EMBL" id="KAF2295722.1"/>
    </source>
</evidence>
<dbReference type="AlphaFoldDB" id="A0A6A6L2T1"/>
<sequence length="231" mass="26416">MGSKEGLFKAELKEKIFQIFKDFLTRVANFEELGAVGSRLLGGFQQGLEFLRRPPINRKSKLIENIIRANETERFKSYMAAGFITNHDSIQNISKLHTCLLGLHDHLTKAKTILNELENLLEDLTTAIKTANGSFSLLRDEDLCEKFDQQATVNQEETSSADLQELGMTDYAALMGIIYGMVKQDYMMQERIVTSLNLKSLSGEMESYCLMWSLHPYLNDEILQQAWRLIH</sequence>
<dbReference type="EMBL" id="JAAGAX010000013">
    <property type="protein sequence ID" value="KAF2295722.1"/>
    <property type="molecule type" value="Genomic_DNA"/>
</dbReference>
<feature type="coiled-coil region" evidence="1">
    <location>
        <begin position="107"/>
        <end position="134"/>
    </location>
</feature>
<comment type="caution">
    <text evidence="3">The sequence shown here is derived from an EMBL/GenBank/DDBJ whole genome shotgun (WGS) entry which is preliminary data.</text>
</comment>
<dbReference type="PANTHER" id="PTHR35305">
    <property type="entry name" value="FAD-BINDING PROTEIN"/>
    <property type="match status" value="1"/>
</dbReference>
<evidence type="ECO:0000259" key="2">
    <source>
        <dbReference type="Pfam" id="PF25071"/>
    </source>
</evidence>
<name>A0A6A6L2T1_HEVBR</name>
<keyword evidence="1" id="KW-0175">Coiled coil</keyword>
<organism evidence="3 4">
    <name type="scientific">Hevea brasiliensis</name>
    <name type="common">Para rubber tree</name>
    <name type="synonym">Siphonia brasiliensis</name>
    <dbReference type="NCBI Taxonomy" id="3981"/>
    <lineage>
        <taxon>Eukaryota</taxon>
        <taxon>Viridiplantae</taxon>
        <taxon>Streptophyta</taxon>
        <taxon>Embryophyta</taxon>
        <taxon>Tracheophyta</taxon>
        <taxon>Spermatophyta</taxon>
        <taxon>Magnoliopsida</taxon>
        <taxon>eudicotyledons</taxon>
        <taxon>Gunneridae</taxon>
        <taxon>Pentapetalae</taxon>
        <taxon>rosids</taxon>
        <taxon>fabids</taxon>
        <taxon>Malpighiales</taxon>
        <taxon>Euphorbiaceae</taxon>
        <taxon>Crotonoideae</taxon>
        <taxon>Micrandreae</taxon>
        <taxon>Hevea</taxon>
    </lineage>
</organism>
<evidence type="ECO:0000313" key="4">
    <source>
        <dbReference type="Proteomes" id="UP000467840"/>
    </source>
</evidence>
<dbReference type="InterPro" id="IPR056697">
    <property type="entry name" value="DUF7795"/>
</dbReference>
<accession>A0A6A6L2T1</accession>